<sequence>MSGGEGILLYNNITKKYCSFGFLARGKRNYYFATAGHCYLESARCFLVPWESKFTPTAFIGKTFFHRLEKIDFSLITIQNEDFEPIPTIRNTDSKVFPDLLLTEDYIVVSSNGAHLCLSGLISHVKCGFVESLNGFASIYAKYVSENIFAVSMVGENGDSGGSVFSYKQDMPEWYSEFG</sequence>
<dbReference type="OrthoDB" id="10390316at2759"/>
<dbReference type="EMBL" id="QKWP01000292">
    <property type="protein sequence ID" value="RIB22809.1"/>
    <property type="molecule type" value="Genomic_DNA"/>
</dbReference>
<reference evidence="1 2" key="1">
    <citation type="submission" date="2018-06" db="EMBL/GenBank/DDBJ databases">
        <title>Comparative genomics reveals the genomic features of Rhizophagus irregularis, R. cerebriforme, R. diaphanum and Gigaspora rosea, and their symbiotic lifestyle signature.</title>
        <authorList>
            <person name="Morin E."/>
            <person name="San Clemente H."/>
            <person name="Chen E.C.H."/>
            <person name="De La Providencia I."/>
            <person name="Hainaut M."/>
            <person name="Kuo A."/>
            <person name="Kohler A."/>
            <person name="Murat C."/>
            <person name="Tang N."/>
            <person name="Roy S."/>
            <person name="Loubradou J."/>
            <person name="Henrissat B."/>
            <person name="Grigoriev I.V."/>
            <person name="Corradi N."/>
            <person name="Roux C."/>
            <person name="Martin F.M."/>
        </authorList>
    </citation>
    <scope>NUCLEOTIDE SEQUENCE [LARGE SCALE GENOMIC DNA]</scope>
    <source>
        <strain evidence="1 2">DAOM 194757</strain>
    </source>
</reference>
<name>A0A397VP98_9GLOM</name>
<dbReference type="Proteomes" id="UP000266673">
    <property type="component" value="Unassembled WGS sequence"/>
</dbReference>
<evidence type="ECO:0008006" key="3">
    <source>
        <dbReference type="Google" id="ProtNLM"/>
    </source>
</evidence>
<evidence type="ECO:0000313" key="2">
    <source>
        <dbReference type="Proteomes" id="UP000266673"/>
    </source>
</evidence>
<keyword evidence="2" id="KW-1185">Reference proteome</keyword>
<dbReference type="InterPro" id="IPR043504">
    <property type="entry name" value="Peptidase_S1_PA_chymotrypsin"/>
</dbReference>
<gene>
    <name evidence="1" type="ORF">C2G38_2033298</name>
</gene>
<evidence type="ECO:0000313" key="1">
    <source>
        <dbReference type="EMBL" id="RIB22809.1"/>
    </source>
</evidence>
<accession>A0A397VP98</accession>
<protein>
    <recommendedName>
        <fullName evidence="3">Peptidase S1 domain-containing protein</fullName>
    </recommendedName>
</protein>
<dbReference type="Gene3D" id="2.40.10.10">
    <property type="entry name" value="Trypsin-like serine proteases"/>
    <property type="match status" value="2"/>
</dbReference>
<comment type="caution">
    <text evidence="1">The sequence shown here is derived from an EMBL/GenBank/DDBJ whole genome shotgun (WGS) entry which is preliminary data.</text>
</comment>
<organism evidence="1 2">
    <name type="scientific">Gigaspora rosea</name>
    <dbReference type="NCBI Taxonomy" id="44941"/>
    <lineage>
        <taxon>Eukaryota</taxon>
        <taxon>Fungi</taxon>
        <taxon>Fungi incertae sedis</taxon>
        <taxon>Mucoromycota</taxon>
        <taxon>Glomeromycotina</taxon>
        <taxon>Glomeromycetes</taxon>
        <taxon>Diversisporales</taxon>
        <taxon>Gigasporaceae</taxon>
        <taxon>Gigaspora</taxon>
    </lineage>
</organism>
<dbReference type="AlphaFoldDB" id="A0A397VP98"/>
<proteinExistence type="predicted"/>
<dbReference type="InterPro" id="IPR009003">
    <property type="entry name" value="Peptidase_S1_PA"/>
</dbReference>
<dbReference type="SUPFAM" id="SSF50494">
    <property type="entry name" value="Trypsin-like serine proteases"/>
    <property type="match status" value="1"/>
</dbReference>